<evidence type="ECO:0000259" key="4">
    <source>
        <dbReference type="PROSITE" id="PS51898"/>
    </source>
</evidence>
<protein>
    <recommendedName>
        <fullName evidence="7">Tyr recombinase domain-containing protein</fullName>
    </recommendedName>
</protein>
<dbReference type="InterPro" id="IPR013762">
    <property type="entry name" value="Integrase-like_cat_sf"/>
</dbReference>
<dbReference type="Gene3D" id="1.10.443.10">
    <property type="entry name" value="Intergrase catalytic core"/>
    <property type="match status" value="1"/>
</dbReference>
<dbReference type="Gene3D" id="1.10.150.130">
    <property type="match status" value="1"/>
</dbReference>
<dbReference type="InterPro" id="IPR025269">
    <property type="entry name" value="SAM-like_dom"/>
</dbReference>
<comment type="similarity">
    <text evidence="1">Belongs to the 'phage' integrase family.</text>
</comment>
<keyword evidence="3" id="KW-0233">DNA recombination</keyword>
<dbReference type="EMBL" id="UINC01020722">
    <property type="protein sequence ID" value="SVA86749.1"/>
    <property type="molecule type" value="Genomic_DNA"/>
</dbReference>
<dbReference type="GO" id="GO:0006310">
    <property type="term" value="P:DNA recombination"/>
    <property type="evidence" value="ECO:0007669"/>
    <property type="project" value="UniProtKB-KW"/>
</dbReference>
<evidence type="ECO:0000256" key="1">
    <source>
        <dbReference type="ARBA" id="ARBA00008857"/>
    </source>
</evidence>
<keyword evidence="2" id="KW-0238">DNA-binding</keyword>
<dbReference type="InterPro" id="IPR002104">
    <property type="entry name" value="Integrase_catalytic"/>
</dbReference>
<dbReference type="PANTHER" id="PTHR30349">
    <property type="entry name" value="PHAGE INTEGRASE-RELATED"/>
    <property type="match status" value="1"/>
</dbReference>
<dbReference type="Pfam" id="PF00589">
    <property type="entry name" value="Phage_integrase"/>
    <property type="match status" value="1"/>
</dbReference>
<dbReference type="PANTHER" id="PTHR30349:SF64">
    <property type="entry name" value="PROPHAGE INTEGRASE INTD-RELATED"/>
    <property type="match status" value="1"/>
</dbReference>
<dbReference type="PROSITE" id="PS51900">
    <property type="entry name" value="CB"/>
    <property type="match status" value="1"/>
</dbReference>
<evidence type="ECO:0000256" key="3">
    <source>
        <dbReference type="ARBA" id="ARBA00023172"/>
    </source>
</evidence>
<dbReference type="PROSITE" id="PS51898">
    <property type="entry name" value="TYR_RECOMBINASE"/>
    <property type="match status" value="1"/>
</dbReference>
<dbReference type="Pfam" id="PF13102">
    <property type="entry name" value="Phage_int_SAM_5"/>
    <property type="match status" value="1"/>
</dbReference>
<dbReference type="InterPro" id="IPR010998">
    <property type="entry name" value="Integrase_recombinase_N"/>
</dbReference>
<evidence type="ECO:0008006" key="7">
    <source>
        <dbReference type="Google" id="ProtNLM"/>
    </source>
</evidence>
<feature type="domain" description="Tyr recombinase" evidence="4">
    <location>
        <begin position="165"/>
        <end position="337"/>
    </location>
</feature>
<accession>A0A381ZC10</accession>
<feature type="domain" description="Core-binding (CB)" evidence="5">
    <location>
        <begin position="63"/>
        <end position="144"/>
    </location>
</feature>
<sequence>MSSLYKRCDSRYYWYTTEIKGRRLRKSTRMSHRHLARKVQQDWDLKIALGDKSFLGLPALSSGQLSIFLEDYIKFLDNRKSRKTVITARGVLQRFHTYLKQKKVNMMTDITVKAVNGYLDVLDLAPKTKKNHLVEISLMLDQAVKEDVLKDNPARLASLPRMVQSDRHRLLEEIDLEIIFENAGGWDLYYRFLYHTGLRAGDVSSLTYGNIDRRRKVITQFIRKSRQMHEFPLADTLLDRIKQDPDLEGPVFPSLYSKSEVTLNGKLKKPRKYLQEILKVYGRPKATLHSFRRTFNNALRDLGLPIQDRQVLLAHASAETTKVYTNPNPELARRFVNQIPKFQNVTKT</sequence>
<dbReference type="GO" id="GO:0003677">
    <property type="term" value="F:DNA binding"/>
    <property type="evidence" value="ECO:0007669"/>
    <property type="project" value="UniProtKB-KW"/>
</dbReference>
<evidence type="ECO:0000256" key="2">
    <source>
        <dbReference type="ARBA" id="ARBA00023125"/>
    </source>
</evidence>
<dbReference type="InterPro" id="IPR044068">
    <property type="entry name" value="CB"/>
</dbReference>
<proteinExistence type="inferred from homology"/>
<dbReference type="AlphaFoldDB" id="A0A381ZC10"/>
<name>A0A381ZC10_9ZZZZ</name>
<dbReference type="InterPro" id="IPR011010">
    <property type="entry name" value="DNA_brk_join_enz"/>
</dbReference>
<evidence type="ECO:0000259" key="5">
    <source>
        <dbReference type="PROSITE" id="PS51900"/>
    </source>
</evidence>
<dbReference type="InterPro" id="IPR050090">
    <property type="entry name" value="Tyrosine_recombinase_XerCD"/>
</dbReference>
<evidence type="ECO:0000313" key="6">
    <source>
        <dbReference type="EMBL" id="SVA86749.1"/>
    </source>
</evidence>
<reference evidence="6" key="1">
    <citation type="submission" date="2018-05" db="EMBL/GenBank/DDBJ databases">
        <authorList>
            <person name="Lanie J.A."/>
            <person name="Ng W.-L."/>
            <person name="Kazmierczak K.M."/>
            <person name="Andrzejewski T.M."/>
            <person name="Davidsen T.M."/>
            <person name="Wayne K.J."/>
            <person name="Tettelin H."/>
            <person name="Glass J.I."/>
            <person name="Rusch D."/>
            <person name="Podicherti R."/>
            <person name="Tsui H.-C.T."/>
            <person name="Winkler M.E."/>
        </authorList>
    </citation>
    <scope>NUCLEOTIDE SEQUENCE</scope>
</reference>
<dbReference type="GO" id="GO:0015074">
    <property type="term" value="P:DNA integration"/>
    <property type="evidence" value="ECO:0007669"/>
    <property type="project" value="InterPro"/>
</dbReference>
<organism evidence="6">
    <name type="scientific">marine metagenome</name>
    <dbReference type="NCBI Taxonomy" id="408172"/>
    <lineage>
        <taxon>unclassified sequences</taxon>
        <taxon>metagenomes</taxon>
        <taxon>ecological metagenomes</taxon>
    </lineage>
</organism>
<gene>
    <name evidence="6" type="ORF">METZ01_LOCUS139603</name>
</gene>
<dbReference type="SUPFAM" id="SSF56349">
    <property type="entry name" value="DNA breaking-rejoining enzymes"/>
    <property type="match status" value="1"/>
</dbReference>